<dbReference type="PIRSF" id="PIRSF036593">
    <property type="entry name" value="GrdD"/>
    <property type="match status" value="1"/>
</dbReference>
<reference evidence="3" key="1">
    <citation type="submission" date="2016-12" db="EMBL/GenBank/DDBJ databases">
        <title>Draft Genome Sequences od Carboxydothermus pertinax and islandicus, Hydrogenogenic Carboxydotrophic Bacteria.</title>
        <authorList>
            <person name="Fukuyama Y."/>
            <person name="Ohmae K."/>
            <person name="Yoneda Y."/>
            <person name="Yoshida T."/>
            <person name="Sako Y."/>
        </authorList>
    </citation>
    <scope>NUCLEOTIDE SEQUENCE [LARGE SCALE GENOMIC DNA]</scope>
    <source>
        <strain evidence="3">Ug1</strain>
    </source>
</reference>
<evidence type="ECO:0000256" key="1">
    <source>
        <dbReference type="PIRSR" id="PIRSR036593-50"/>
    </source>
</evidence>
<dbReference type="NCBIfam" id="NF040747">
    <property type="entry name" value="reduct_C_alpha"/>
    <property type="match status" value="1"/>
</dbReference>
<evidence type="ECO:0000313" key="3">
    <source>
        <dbReference type="Proteomes" id="UP000187485"/>
    </source>
</evidence>
<name>A0A1L8CWI7_9THEO</name>
<accession>A0A1L8CWI7</accession>
<evidence type="ECO:0000313" key="2">
    <source>
        <dbReference type="EMBL" id="GAV23219.1"/>
    </source>
</evidence>
<feature type="active site" evidence="1">
    <location>
        <position position="356"/>
    </location>
</feature>
<organism evidence="2 3">
    <name type="scientific">Carboxydothermus pertinax</name>
    <dbReference type="NCBI Taxonomy" id="870242"/>
    <lineage>
        <taxon>Bacteria</taxon>
        <taxon>Bacillati</taxon>
        <taxon>Bacillota</taxon>
        <taxon>Clostridia</taxon>
        <taxon>Thermoanaerobacterales</taxon>
        <taxon>Thermoanaerobacteraceae</taxon>
        <taxon>Carboxydothermus</taxon>
    </lineage>
</organism>
<comment type="caution">
    <text evidence="2">The sequence shown here is derived from an EMBL/GenBank/DDBJ whole genome shotgun (WGS) entry which is preliminary data.</text>
</comment>
<gene>
    <name evidence="2" type="ORF">cpu_17290</name>
</gene>
<dbReference type="RefSeq" id="WP_075859660.1">
    <property type="nucleotide sequence ID" value="NZ_BDJK01000036.1"/>
</dbReference>
<dbReference type="InterPro" id="IPR012116">
    <property type="entry name" value="Gly_reductase_pC_asu"/>
</dbReference>
<dbReference type="GO" id="GO:0016747">
    <property type="term" value="F:acyltransferase activity, transferring groups other than amino-acyl groups"/>
    <property type="evidence" value="ECO:0007669"/>
    <property type="project" value="InterPro"/>
</dbReference>
<dbReference type="InterPro" id="IPR003664">
    <property type="entry name" value="FA_synthesis"/>
</dbReference>
<protein>
    <submittedName>
        <fullName evidence="2">Glycine/betaine reductase C</fullName>
    </submittedName>
</protein>
<keyword evidence="3" id="KW-1185">Reference proteome</keyword>
<dbReference type="STRING" id="870242.cpu_17290"/>
<dbReference type="OrthoDB" id="9769886at2"/>
<dbReference type="Pfam" id="PF02504">
    <property type="entry name" value="FA_synthesis"/>
    <property type="match status" value="1"/>
</dbReference>
<dbReference type="Gene3D" id="3.40.718.10">
    <property type="entry name" value="Isopropylmalate Dehydrogenase"/>
    <property type="match status" value="1"/>
</dbReference>
<dbReference type="Proteomes" id="UP000187485">
    <property type="component" value="Unassembled WGS sequence"/>
</dbReference>
<dbReference type="EMBL" id="BDJK01000036">
    <property type="protein sequence ID" value="GAV23219.1"/>
    <property type="molecule type" value="Genomic_DNA"/>
</dbReference>
<dbReference type="GO" id="GO:0006633">
    <property type="term" value="P:fatty acid biosynthetic process"/>
    <property type="evidence" value="ECO:0007669"/>
    <property type="project" value="InterPro"/>
</dbReference>
<dbReference type="AlphaFoldDB" id="A0A1L8CWI7"/>
<proteinExistence type="predicted"/>
<dbReference type="SUPFAM" id="SSF53659">
    <property type="entry name" value="Isocitrate/Isopropylmalate dehydrogenase-like"/>
    <property type="match status" value="1"/>
</dbReference>
<sequence>MEQVKKLIAEVLNEAAEVIATGRALKNIRVGITLLGSEHGVLEVLKGAEMAAQNLPGVEVVVIGPEDAETNLTKVVVSEEKESHKVMEKMLDAGELTAAVTMHYNFPIGTSTVGLVVTPARGRKMFIATTTGTSSPDRVEGMVKNALYGIAAAKAYGIKNPTVGILNVDGARQVERILKELQNRGYSIAFSESKRVDGGVVMRGNDLLAGTPDVMVCDSLTGNLLIKIFSAYTTGGSYEALGYGYGPGIGEGFNKIINIISRASGAPVIAGAIEYAAAMAQGRLVEVAQAEIAAAKKAGLLDLVKPVEKNEAVEEVKMPPKKPVAKEIAGIDVLELENVQKLLWQHGIYAETGMGCTGPIVLVAPDDLSQALKVLKENKVL</sequence>